<comment type="caution">
    <text evidence="3">The sequence shown here is derived from an EMBL/GenBank/DDBJ whole genome shotgun (WGS) entry which is preliminary data.</text>
</comment>
<keyword evidence="4" id="KW-1185">Reference proteome</keyword>
<dbReference type="RefSeq" id="WP_106214947.1">
    <property type="nucleotide sequence ID" value="NZ_PVTL01000012.1"/>
</dbReference>
<reference evidence="3 4" key="1">
    <citation type="submission" date="2018-03" db="EMBL/GenBank/DDBJ databases">
        <title>Genomic Encyclopedia of Type Strains, Phase III (KMG-III): the genomes of soil and plant-associated and newly described type strains.</title>
        <authorList>
            <person name="Whitman W."/>
        </authorList>
    </citation>
    <scope>NUCLEOTIDE SEQUENCE [LARGE SCALE GENOMIC DNA]</scope>
    <source>
        <strain evidence="3 4">CGMCC 1.12484</strain>
    </source>
</reference>
<dbReference type="InterPro" id="IPR026004">
    <property type="entry name" value="Septum_form"/>
</dbReference>
<organism evidence="3 4">
    <name type="scientific">Glaciihabitans tibetensis</name>
    <dbReference type="NCBI Taxonomy" id="1266600"/>
    <lineage>
        <taxon>Bacteria</taxon>
        <taxon>Bacillati</taxon>
        <taxon>Actinomycetota</taxon>
        <taxon>Actinomycetes</taxon>
        <taxon>Micrococcales</taxon>
        <taxon>Microbacteriaceae</taxon>
        <taxon>Glaciihabitans</taxon>
    </lineage>
</organism>
<evidence type="ECO:0000256" key="1">
    <source>
        <dbReference type="SAM" id="SignalP"/>
    </source>
</evidence>
<dbReference type="OrthoDB" id="3628931at2"/>
<gene>
    <name evidence="3" type="ORF">B0I08_11213</name>
</gene>
<dbReference type="Pfam" id="PF13845">
    <property type="entry name" value="Septum_form"/>
    <property type="match status" value="1"/>
</dbReference>
<dbReference type="Proteomes" id="UP000237983">
    <property type="component" value="Unassembled WGS sequence"/>
</dbReference>
<sequence length="168" mass="17953">MNTPRLHTRLMLLPLAAIALSFSLSACSVPTPIERDDTGEVAEANESADVFALAVGDCTNDDAAADTEVTTVAVVPCADPHDNEVYLTQDLAGDEYPGDDEIATQADTICYDEFQGFVGLDYDSSRLDYFPYTPTRDSWELGADREVACLVYDAAGDQLTGSVAGIAE</sequence>
<evidence type="ECO:0000313" key="3">
    <source>
        <dbReference type="EMBL" id="PRY64629.1"/>
    </source>
</evidence>
<dbReference type="AlphaFoldDB" id="A0A2T0V364"/>
<evidence type="ECO:0000259" key="2">
    <source>
        <dbReference type="Pfam" id="PF13845"/>
    </source>
</evidence>
<evidence type="ECO:0000313" key="4">
    <source>
        <dbReference type="Proteomes" id="UP000237983"/>
    </source>
</evidence>
<keyword evidence="1" id="KW-0732">Signal</keyword>
<dbReference type="PROSITE" id="PS51257">
    <property type="entry name" value="PROKAR_LIPOPROTEIN"/>
    <property type="match status" value="1"/>
</dbReference>
<accession>A0A2T0V364</accession>
<dbReference type="EMBL" id="PVTL01000012">
    <property type="protein sequence ID" value="PRY64629.1"/>
    <property type="molecule type" value="Genomic_DNA"/>
</dbReference>
<feature type="chain" id="PRO_5038555135" evidence="1">
    <location>
        <begin position="27"/>
        <end position="168"/>
    </location>
</feature>
<feature type="signal peptide" evidence="1">
    <location>
        <begin position="1"/>
        <end position="26"/>
    </location>
</feature>
<name>A0A2T0V364_9MICO</name>
<proteinExistence type="predicted"/>
<protein>
    <submittedName>
        <fullName evidence="3">Putative regulator of septum formation</fullName>
    </submittedName>
</protein>
<feature type="domain" description="Septum formation-related" evidence="2">
    <location>
        <begin position="56"/>
        <end position="152"/>
    </location>
</feature>